<evidence type="ECO:0000256" key="1">
    <source>
        <dbReference type="ARBA" id="ARBA00000624"/>
    </source>
</evidence>
<name>A0A291SXT8_STRMQ</name>
<feature type="binding site" evidence="12">
    <location>
        <position position="219"/>
    </location>
    <ligand>
        <name>substrate</name>
    </ligand>
</feature>
<dbReference type="PROSITE" id="PS00470">
    <property type="entry name" value="IDH_IMDH"/>
    <property type="match status" value="1"/>
</dbReference>
<dbReference type="GO" id="GO:0005737">
    <property type="term" value="C:cytoplasm"/>
    <property type="evidence" value="ECO:0007669"/>
    <property type="project" value="UniProtKB-SubCell"/>
</dbReference>
<keyword evidence="4 12" id="KW-0963">Cytoplasm</keyword>
<dbReference type="KEGG" id="smal:SMALA_5498"/>
<dbReference type="PANTHER" id="PTHR43275:SF1">
    <property type="entry name" value="D-MALATE DEHYDROGENASE [DECARBOXYLATING]"/>
    <property type="match status" value="1"/>
</dbReference>
<proteinExistence type="inferred from homology"/>
<feature type="binding site" evidence="12">
    <location>
        <position position="104"/>
    </location>
    <ligand>
        <name>substrate</name>
    </ligand>
</feature>
<organism evidence="13 14">
    <name type="scientific">Streptomyces malaysiensis</name>
    <dbReference type="NCBI Taxonomy" id="92644"/>
    <lineage>
        <taxon>Bacteria</taxon>
        <taxon>Bacillati</taxon>
        <taxon>Actinomycetota</taxon>
        <taxon>Actinomycetes</taxon>
        <taxon>Kitasatosporales</taxon>
        <taxon>Streptomycetaceae</taxon>
        <taxon>Streptomyces</taxon>
        <taxon>Streptomyces violaceusniger group</taxon>
    </lineage>
</organism>
<evidence type="ECO:0000256" key="4">
    <source>
        <dbReference type="ARBA" id="ARBA00022490"/>
    </source>
</evidence>
<dbReference type="InterPro" id="IPR023698">
    <property type="entry name" value="LeuB_actb"/>
</dbReference>
<dbReference type="GO" id="GO:0000287">
    <property type="term" value="F:magnesium ion binding"/>
    <property type="evidence" value="ECO:0007669"/>
    <property type="project" value="InterPro"/>
</dbReference>
<evidence type="ECO:0000256" key="11">
    <source>
        <dbReference type="ARBA" id="ARBA00023304"/>
    </source>
</evidence>
<keyword evidence="9 12" id="KW-0520">NAD</keyword>
<dbReference type="EMBL" id="JAALLH010000001">
    <property type="protein sequence ID" value="NIY68528.1"/>
    <property type="molecule type" value="Genomic_DNA"/>
</dbReference>
<feature type="binding site" evidence="12">
    <location>
        <position position="243"/>
    </location>
    <ligand>
        <name>Mg(2+)</name>
        <dbReference type="ChEBI" id="CHEBI:18420"/>
    </ligand>
</feature>
<evidence type="ECO:0000256" key="9">
    <source>
        <dbReference type="ARBA" id="ARBA00023027"/>
    </source>
</evidence>
<comment type="function">
    <text evidence="12">Catalyzes the oxidation of 3-carboxy-2-hydroxy-4-methylpentanoate (3-isopropylmalate) to 3-carboxy-4-methyl-2-oxopentanoate. The product decarboxylates to 4-methyl-2 oxopentanoate.</text>
</comment>
<evidence type="ECO:0000313" key="14">
    <source>
        <dbReference type="Proteomes" id="UP000536624"/>
    </source>
</evidence>
<dbReference type="RefSeq" id="WP_069866529.1">
    <property type="nucleotide sequence ID" value="NZ_CP023992.1"/>
</dbReference>
<accession>A0A291SXT8</accession>
<comment type="catalytic activity">
    <reaction evidence="1 12">
        <text>(2R,3S)-3-isopropylmalate + NAD(+) = 4-methyl-2-oxopentanoate + CO2 + NADH</text>
        <dbReference type="Rhea" id="RHEA:32271"/>
        <dbReference type="ChEBI" id="CHEBI:16526"/>
        <dbReference type="ChEBI" id="CHEBI:17865"/>
        <dbReference type="ChEBI" id="CHEBI:35121"/>
        <dbReference type="ChEBI" id="CHEBI:57540"/>
        <dbReference type="ChEBI" id="CHEBI:57945"/>
        <dbReference type="EC" id="1.1.1.85"/>
    </reaction>
</comment>
<keyword evidence="6 12" id="KW-0479">Metal-binding</keyword>
<comment type="caution">
    <text evidence="13">The sequence shown here is derived from an EMBL/GenBank/DDBJ whole genome shotgun (WGS) entry which is preliminary data.</text>
</comment>
<evidence type="ECO:0000313" key="13">
    <source>
        <dbReference type="EMBL" id="NIY68528.1"/>
    </source>
</evidence>
<keyword evidence="11 12" id="KW-0100">Branched-chain amino acid biosynthesis</keyword>
<comment type="similarity">
    <text evidence="12">Belongs to the isocitrate and isopropylmalate dehydrogenases family. LeuB type 2 subfamily.</text>
</comment>
<feature type="binding site" evidence="12">
    <location>
        <position position="247"/>
    </location>
    <ligand>
        <name>Mg(2+)</name>
        <dbReference type="ChEBI" id="CHEBI:18420"/>
    </ligand>
</feature>
<evidence type="ECO:0000256" key="3">
    <source>
        <dbReference type="ARBA" id="ARBA00022430"/>
    </source>
</evidence>
<dbReference type="InterPro" id="IPR019818">
    <property type="entry name" value="IsoCit/isopropylmalate_DH_CS"/>
</dbReference>
<feature type="site" description="Important for catalysis" evidence="12">
    <location>
        <position position="186"/>
    </location>
</feature>
<dbReference type="Gene3D" id="3.40.718.10">
    <property type="entry name" value="Isopropylmalate Dehydrogenase"/>
    <property type="match status" value="1"/>
</dbReference>
<dbReference type="EC" id="1.1.1.85" evidence="12"/>
<dbReference type="AlphaFoldDB" id="A0A291SXT8"/>
<dbReference type="PANTHER" id="PTHR43275">
    <property type="entry name" value="D-MALATE DEHYDROGENASE [DECARBOXYLATING]"/>
    <property type="match status" value="1"/>
</dbReference>
<feature type="binding site" evidence="12">
    <location>
        <position position="94"/>
    </location>
    <ligand>
        <name>substrate</name>
    </ligand>
</feature>
<feature type="binding site" evidence="12">
    <location>
        <begin position="279"/>
        <end position="291"/>
    </location>
    <ligand>
        <name>NAD(+)</name>
        <dbReference type="ChEBI" id="CHEBI:57540"/>
    </ligand>
</feature>
<dbReference type="InterPro" id="IPR050501">
    <property type="entry name" value="ICDH/IPMDH"/>
</dbReference>
<evidence type="ECO:0000256" key="12">
    <source>
        <dbReference type="HAMAP-Rule" id="MF_01035"/>
    </source>
</evidence>
<dbReference type="GeneID" id="303174453"/>
<gene>
    <name evidence="12" type="primary">leuB</name>
    <name evidence="13" type="ORF">SMALB_6622</name>
</gene>
<evidence type="ECO:0000256" key="8">
    <source>
        <dbReference type="ARBA" id="ARBA00023002"/>
    </source>
</evidence>
<dbReference type="Proteomes" id="UP000536624">
    <property type="component" value="Unassembled WGS sequence"/>
</dbReference>
<feature type="binding site" evidence="12">
    <location>
        <position position="128"/>
    </location>
    <ligand>
        <name>substrate</name>
    </ligand>
</feature>
<sequence length="347" mass="36989">MSRSIRLAVIPGDGIGQEVVAQGLKVLSAALPQDVKLETRSYDLGARRWHATGETLPDADLESLKNHDAILLGAIGDPSVPSGVLERGLLLKLRFAFDHYVNLRPSKLFPNTPTPLAGRPDIDFVVVREGTEGPYTGNGGSLRTGTPAEVATEVSVNTAYGVERVVRDAYERADARPRKKLTLVHKNNVLVHAGHLWKNIFDRVGQEYPEVTTDYLHVDAATIFFVTQPERFDVIVTDNLFGDILTDLAAAVTGGIGLAASGNINPSGAFPSMFEPVHGSAPDIAGTGKADPTATVLSVALLLQHLGYEAEAARIETSVAQDLAERTGDTPRTTDEIGDALAARVSG</sequence>
<dbReference type="HAMAP" id="MF_01035">
    <property type="entry name" value="LeuB_type2"/>
    <property type="match status" value="1"/>
</dbReference>
<evidence type="ECO:0000256" key="6">
    <source>
        <dbReference type="ARBA" id="ARBA00022723"/>
    </source>
</evidence>
<keyword evidence="8 12" id="KW-0560">Oxidoreductase</keyword>
<protein>
    <recommendedName>
        <fullName evidence="12">3-isopropylmalate dehydrogenase</fullName>
        <ecNumber evidence="12">1.1.1.85</ecNumber>
    </recommendedName>
    <alternativeName>
        <fullName evidence="12">3-IPM-DH</fullName>
    </alternativeName>
    <alternativeName>
        <fullName evidence="12">Beta-IPM dehydrogenase</fullName>
        <shortName evidence="12">IMDH</shortName>
    </alternativeName>
</protein>
<dbReference type="UniPathway" id="UPA00048">
    <property type="reaction ID" value="UER00072"/>
</dbReference>
<reference evidence="13 14" key="1">
    <citation type="submission" date="2020-02" db="EMBL/GenBank/DDBJ databases">
        <title>Streptomyces malaysiensis DSM14702 (JHCC583434, PFL_A843) Genome sequencing and assembly.</title>
        <authorList>
            <person name="Samborskyy M."/>
        </authorList>
    </citation>
    <scope>NUCLEOTIDE SEQUENCE [LARGE SCALE GENOMIC DNA]</scope>
    <source>
        <strain evidence="13 14">DSM 14702</strain>
    </source>
</reference>
<dbReference type="NCBIfam" id="NF002898">
    <property type="entry name" value="PRK03437.1"/>
    <property type="match status" value="1"/>
</dbReference>
<comment type="subcellular location">
    <subcellularLocation>
        <location evidence="12">Cytoplasm</location>
    </subcellularLocation>
</comment>
<dbReference type="GO" id="GO:0051287">
    <property type="term" value="F:NAD binding"/>
    <property type="evidence" value="ECO:0007669"/>
    <property type="project" value="InterPro"/>
</dbReference>
<keyword evidence="7 12" id="KW-0460">Magnesium</keyword>
<dbReference type="SMART" id="SM01329">
    <property type="entry name" value="Iso_dh"/>
    <property type="match status" value="1"/>
</dbReference>
<evidence type="ECO:0000256" key="5">
    <source>
        <dbReference type="ARBA" id="ARBA00022605"/>
    </source>
</evidence>
<comment type="cofactor">
    <cofactor evidence="2">
        <name>Mn(2+)</name>
        <dbReference type="ChEBI" id="CHEBI:29035"/>
    </cofactor>
</comment>
<feature type="binding site" evidence="12">
    <location>
        <position position="219"/>
    </location>
    <ligand>
        <name>Mg(2+)</name>
        <dbReference type="ChEBI" id="CHEBI:18420"/>
    </ligand>
</feature>
<comment type="cofactor">
    <cofactor evidence="12">
        <name>Mg(2+)</name>
        <dbReference type="ChEBI" id="CHEBI:18420"/>
    </cofactor>
    <cofactor evidence="12">
        <name>Mn(2+)</name>
        <dbReference type="ChEBI" id="CHEBI:29035"/>
    </cofactor>
    <text evidence="12">Binds 1 Mg(2+) or Mn(2+) ion per subunit.</text>
</comment>
<dbReference type="InterPro" id="IPR024084">
    <property type="entry name" value="IsoPropMal-DH-like_dom"/>
</dbReference>
<keyword evidence="3 12" id="KW-0432">Leucine biosynthesis</keyword>
<evidence type="ECO:0000256" key="7">
    <source>
        <dbReference type="ARBA" id="ARBA00022842"/>
    </source>
</evidence>
<dbReference type="Pfam" id="PF00180">
    <property type="entry name" value="Iso_dh"/>
    <property type="match status" value="1"/>
</dbReference>
<dbReference type="GO" id="GO:0003862">
    <property type="term" value="F:3-isopropylmalate dehydrogenase activity"/>
    <property type="evidence" value="ECO:0007669"/>
    <property type="project" value="UniProtKB-UniRule"/>
</dbReference>
<dbReference type="GO" id="GO:0009098">
    <property type="term" value="P:L-leucine biosynthetic process"/>
    <property type="evidence" value="ECO:0007669"/>
    <property type="project" value="UniProtKB-UniRule"/>
</dbReference>
<comment type="subunit">
    <text evidence="12">Homodimer.</text>
</comment>
<comment type="pathway">
    <text evidence="12">Amino-acid biosynthesis; L-leucine biosynthesis; L-leucine from 3-methyl-2-oxobutanoate: step 3/4.</text>
</comment>
<dbReference type="SUPFAM" id="SSF53659">
    <property type="entry name" value="Isocitrate/Isopropylmalate dehydrogenase-like"/>
    <property type="match status" value="1"/>
</dbReference>
<evidence type="ECO:0000256" key="2">
    <source>
        <dbReference type="ARBA" id="ARBA00001936"/>
    </source>
</evidence>
<evidence type="ECO:0000256" key="10">
    <source>
        <dbReference type="ARBA" id="ARBA00023211"/>
    </source>
</evidence>
<keyword evidence="5 12" id="KW-0028">Amino-acid biosynthesis</keyword>
<feature type="site" description="Important for catalysis" evidence="12">
    <location>
        <position position="135"/>
    </location>
</feature>
<keyword evidence="10 12" id="KW-0464">Manganese</keyword>